<reference evidence="3" key="1">
    <citation type="submission" date="2013-08" db="EMBL/GenBank/DDBJ databases">
        <authorList>
            <person name="Mendez C."/>
            <person name="Richter M."/>
            <person name="Ferrer M."/>
            <person name="Sanchez J."/>
        </authorList>
    </citation>
    <scope>NUCLEOTIDE SEQUENCE</scope>
</reference>
<sequence>MEEATMPEAVVIDAVRTPFGKGRATGALAGVHPVDLLAHPLRILIERTGVDPTQLDDVIVGCVGQASEQAGNIARNAVLAAGLPERVPATTIDRQCGSSQQAIHFAAQGILAGSYDVVIAGGVESMSRVPIGSSAQGASDFGVGLAARYPQGMVPQGISAELISARWGFSREELDRFALRSQELAARARNDGHLTKEIAPIKAPGPNGGLVEVSADEGSPGDITRCPGEPEAGVLLRGDEPSLSPDNLVDHG</sequence>
<organism evidence="3">
    <name type="scientific">mine drainage metagenome</name>
    <dbReference type="NCBI Taxonomy" id="410659"/>
    <lineage>
        <taxon>unclassified sequences</taxon>
        <taxon>metagenomes</taxon>
        <taxon>ecological metagenomes</taxon>
    </lineage>
</organism>
<comment type="caution">
    <text evidence="3">The sequence shown here is derived from an EMBL/GenBank/DDBJ whole genome shotgun (WGS) entry which is preliminary data.</text>
</comment>
<feature type="non-terminal residue" evidence="3">
    <location>
        <position position="252"/>
    </location>
</feature>
<dbReference type="InterPro" id="IPR002155">
    <property type="entry name" value="Thiolase"/>
</dbReference>
<evidence type="ECO:0000256" key="1">
    <source>
        <dbReference type="SAM" id="MobiDB-lite"/>
    </source>
</evidence>
<feature type="domain" description="Thiolase N-terminal" evidence="2">
    <location>
        <begin position="10"/>
        <end position="222"/>
    </location>
</feature>
<proteinExistence type="predicted"/>
<feature type="region of interest" description="Disordered" evidence="1">
    <location>
        <begin position="197"/>
        <end position="252"/>
    </location>
</feature>
<dbReference type="PANTHER" id="PTHR43365">
    <property type="entry name" value="BLR7806 PROTEIN"/>
    <property type="match status" value="1"/>
</dbReference>
<dbReference type="PANTHER" id="PTHR43365:SF1">
    <property type="entry name" value="ACETYL-COA C-ACYLTRANSFERASE"/>
    <property type="match status" value="1"/>
</dbReference>
<protein>
    <submittedName>
        <fullName evidence="3">Thiolase</fullName>
        <ecNumber evidence="3">2.3.1.-</ecNumber>
    </submittedName>
</protein>
<keyword evidence="3" id="KW-0012">Acyltransferase</keyword>
<dbReference type="InterPro" id="IPR016039">
    <property type="entry name" value="Thiolase-like"/>
</dbReference>
<dbReference type="Pfam" id="PF00108">
    <property type="entry name" value="Thiolase_N"/>
    <property type="match status" value="1"/>
</dbReference>
<dbReference type="SUPFAM" id="SSF53901">
    <property type="entry name" value="Thiolase-like"/>
    <property type="match status" value="1"/>
</dbReference>
<dbReference type="InterPro" id="IPR020616">
    <property type="entry name" value="Thiolase_N"/>
</dbReference>
<dbReference type="EMBL" id="AUZY01003967">
    <property type="protein sequence ID" value="EQD66177.1"/>
    <property type="molecule type" value="Genomic_DNA"/>
</dbReference>
<evidence type="ECO:0000313" key="3">
    <source>
        <dbReference type="EMBL" id="EQD66177.1"/>
    </source>
</evidence>
<gene>
    <name evidence="3" type="ORF">B1B_06228</name>
</gene>
<reference evidence="3" key="2">
    <citation type="journal article" date="2014" name="ISME J.">
        <title>Microbial stratification in low pH oxic and suboxic macroscopic growths along an acid mine drainage.</title>
        <authorList>
            <person name="Mendez-Garcia C."/>
            <person name="Mesa V."/>
            <person name="Sprenger R.R."/>
            <person name="Richter M."/>
            <person name="Diez M.S."/>
            <person name="Solano J."/>
            <person name="Bargiela R."/>
            <person name="Golyshina O.V."/>
            <person name="Manteca A."/>
            <person name="Ramos J.L."/>
            <person name="Gallego J.R."/>
            <person name="Llorente I."/>
            <person name="Martins Dos Santos V.A."/>
            <person name="Jensen O.N."/>
            <person name="Pelaez A.I."/>
            <person name="Sanchez J."/>
            <person name="Ferrer M."/>
        </authorList>
    </citation>
    <scope>NUCLEOTIDE SEQUENCE</scope>
</reference>
<dbReference type="GO" id="GO:0016747">
    <property type="term" value="F:acyltransferase activity, transferring groups other than amino-acyl groups"/>
    <property type="evidence" value="ECO:0007669"/>
    <property type="project" value="InterPro"/>
</dbReference>
<dbReference type="Gene3D" id="3.40.47.10">
    <property type="match status" value="1"/>
</dbReference>
<dbReference type="EC" id="2.3.1.-" evidence="3"/>
<accession>T1B8H5</accession>
<evidence type="ECO:0000259" key="2">
    <source>
        <dbReference type="Pfam" id="PF00108"/>
    </source>
</evidence>
<dbReference type="AlphaFoldDB" id="T1B8H5"/>
<keyword evidence="3" id="KW-0808">Transferase</keyword>
<dbReference type="CDD" id="cd00751">
    <property type="entry name" value="thiolase"/>
    <property type="match status" value="1"/>
</dbReference>
<name>T1B8H5_9ZZZZ</name>